<proteinExistence type="inferred from homology"/>
<keyword evidence="4" id="KW-0720">Serine protease</keyword>
<evidence type="ECO:0000256" key="2">
    <source>
        <dbReference type="ARBA" id="ARBA00022670"/>
    </source>
</evidence>
<dbReference type="PANTHER" id="PTHR10381">
    <property type="entry name" value="ATP-DEPENDENT CLP PROTEASE PROTEOLYTIC SUBUNIT"/>
    <property type="match status" value="1"/>
</dbReference>
<sequence length="279" mass="30476">MSSSNTLRRATCSTWAFPSRSPSRRSLLLSNTNLRHDPAPYSSITMSTSLPTGRYIRSTSNVSPIAMSKRGYAHVPYVQDHTRGGGNYQTDIYSRLLKERVISVGPVHDAMSTIIVASLLYLEAVDPVAPIRMYISSPGGVVSSGLAIYDTHISPDVHCFCTGQAASMGSLLLAGGAKGHRYILPHARVMIHQPSGGAQGQASDLAIRAREILKTRSRLTQIYRQHCTLEGESEAEVLKRFEKALERDTFLTPEEAKAFGLVDHIVLPRKKVGETPTDA</sequence>
<dbReference type="InterPro" id="IPR029045">
    <property type="entry name" value="ClpP/crotonase-like_dom_sf"/>
</dbReference>
<dbReference type="PRINTS" id="PR00127">
    <property type="entry name" value="CLPPROTEASEP"/>
</dbReference>
<feature type="active site" evidence="6">
    <location>
        <position position="192"/>
    </location>
</feature>
<dbReference type="CDD" id="cd07017">
    <property type="entry name" value="S14_ClpP_2"/>
    <property type="match status" value="1"/>
</dbReference>
<evidence type="ECO:0000256" key="1">
    <source>
        <dbReference type="ARBA" id="ARBA00007039"/>
    </source>
</evidence>
<dbReference type="PROSITE" id="PS00382">
    <property type="entry name" value="CLP_PROTEASE_HIS"/>
    <property type="match status" value="1"/>
</dbReference>
<dbReference type="GO" id="GO:0051117">
    <property type="term" value="F:ATPase binding"/>
    <property type="evidence" value="ECO:0007669"/>
    <property type="project" value="TreeGrafter"/>
</dbReference>
<dbReference type="GO" id="GO:0004252">
    <property type="term" value="F:serine-type endopeptidase activity"/>
    <property type="evidence" value="ECO:0007669"/>
    <property type="project" value="UniProtKB-EC"/>
</dbReference>
<evidence type="ECO:0000256" key="6">
    <source>
        <dbReference type="PROSITE-ProRule" id="PRU10086"/>
    </source>
</evidence>
<dbReference type="EMBL" id="LN483124">
    <property type="protein sequence ID" value="CED82497.1"/>
    <property type="molecule type" value="Genomic_DNA"/>
</dbReference>
<dbReference type="Gene3D" id="3.90.226.10">
    <property type="entry name" value="2-enoyl-CoA Hydratase, Chain A, domain 1"/>
    <property type="match status" value="1"/>
</dbReference>
<name>A0A0F7SK55_PHARH</name>
<organism evidence="8">
    <name type="scientific">Phaffia rhodozyma</name>
    <name type="common">Yeast</name>
    <name type="synonym">Xanthophyllomyces dendrorhous</name>
    <dbReference type="NCBI Taxonomy" id="264483"/>
    <lineage>
        <taxon>Eukaryota</taxon>
        <taxon>Fungi</taxon>
        <taxon>Dikarya</taxon>
        <taxon>Basidiomycota</taxon>
        <taxon>Agaricomycotina</taxon>
        <taxon>Tremellomycetes</taxon>
        <taxon>Cystofilobasidiales</taxon>
        <taxon>Mrakiaceae</taxon>
        <taxon>Phaffia</taxon>
    </lineage>
</organism>
<evidence type="ECO:0000256" key="3">
    <source>
        <dbReference type="ARBA" id="ARBA00022801"/>
    </source>
</evidence>
<dbReference type="GO" id="GO:0006515">
    <property type="term" value="P:protein quality control for misfolded or incompletely synthesized proteins"/>
    <property type="evidence" value="ECO:0007669"/>
    <property type="project" value="TreeGrafter"/>
</dbReference>
<keyword evidence="2 8" id="KW-0645">Protease</keyword>
<accession>A0A0F7SK55</accession>
<comment type="catalytic activity">
    <reaction evidence="5 6">
        <text>Hydrolysis of proteins to small peptides in the presence of ATP and magnesium. alpha-casein is the usual test substrate. In the absence of ATP, only oligopeptides shorter than five residues are hydrolyzed (such as succinyl-Leu-Tyr-|-NHMec, and Leu-Tyr-Leu-|-Tyr-Trp, in which cleavage of the -Tyr-|-Leu- and -Tyr-|-Trp bonds also occurs).</text>
        <dbReference type="EC" id="3.4.21.92"/>
    </reaction>
</comment>
<dbReference type="SUPFAM" id="SSF52096">
    <property type="entry name" value="ClpP/crotonase"/>
    <property type="match status" value="1"/>
</dbReference>
<evidence type="ECO:0000313" key="8">
    <source>
        <dbReference type="EMBL" id="CED82497.1"/>
    </source>
</evidence>
<dbReference type="InterPro" id="IPR023562">
    <property type="entry name" value="ClpP/TepA"/>
</dbReference>
<evidence type="ECO:0000256" key="5">
    <source>
        <dbReference type="ARBA" id="ARBA00034021"/>
    </source>
</evidence>
<dbReference type="AlphaFoldDB" id="A0A0F7SK55"/>
<dbReference type="GO" id="GO:0004176">
    <property type="term" value="F:ATP-dependent peptidase activity"/>
    <property type="evidence" value="ECO:0007669"/>
    <property type="project" value="InterPro"/>
</dbReference>
<keyword evidence="3" id="KW-0378">Hydrolase</keyword>
<comment type="similarity">
    <text evidence="1 7">Belongs to the peptidase S14 family.</text>
</comment>
<reference evidence="8" key="1">
    <citation type="submission" date="2014-08" db="EMBL/GenBank/DDBJ databases">
        <authorList>
            <person name="Sharma Rahul"/>
            <person name="Thines Marco"/>
        </authorList>
    </citation>
    <scope>NUCLEOTIDE SEQUENCE</scope>
</reference>
<dbReference type="InterPro" id="IPR001907">
    <property type="entry name" value="ClpP"/>
</dbReference>
<dbReference type="GO" id="GO:0009368">
    <property type="term" value="C:endopeptidase Clp complex"/>
    <property type="evidence" value="ECO:0007669"/>
    <property type="project" value="TreeGrafter"/>
</dbReference>
<dbReference type="PANTHER" id="PTHR10381:SF11">
    <property type="entry name" value="ATP-DEPENDENT CLP PROTEASE PROTEOLYTIC SUBUNIT, MITOCHONDRIAL"/>
    <property type="match status" value="1"/>
</dbReference>
<dbReference type="InterPro" id="IPR033135">
    <property type="entry name" value="ClpP_His_AS"/>
</dbReference>
<evidence type="ECO:0000256" key="4">
    <source>
        <dbReference type="ARBA" id="ARBA00022825"/>
    </source>
</evidence>
<protein>
    <recommendedName>
        <fullName evidence="7">ATP-dependent Clp protease proteolytic subunit</fullName>
    </recommendedName>
</protein>
<dbReference type="HAMAP" id="MF_00444">
    <property type="entry name" value="ClpP"/>
    <property type="match status" value="1"/>
</dbReference>
<dbReference type="Pfam" id="PF00574">
    <property type="entry name" value="CLP_protease"/>
    <property type="match status" value="1"/>
</dbReference>
<evidence type="ECO:0000256" key="7">
    <source>
        <dbReference type="RuleBase" id="RU003567"/>
    </source>
</evidence>